<evidence type="ECO:0000256" key="3">
    <source>
        <dbReference type="SAM" id="MobiDB-lite"/>
    </source>
</evidence>
<dbReference type="AlphaFoldDB" id="A0A2T5GDF6"/>
<evidence type="ECO:0000256" key="2">
    <source>
        <dbReference type="HAMAP-Rule" id="MF_00839"/>
    </source>
</evidence>
<dbReference type="InterPro" id="IPR003489">
    <property type="entry name" value="RHF/RaiA"/>
</dbReference>
<dbReference type="Pfam" id="PF16321">
    <property type="entry name" value="Ribosom_S30AE_C"/>
    <property type="match status" value="1"/>
</dbReference>
<comment type="subcellular location">
    <subcellularLocation>
        <location evidence="2">Cytoplasm</location>
    </subcellularLocation>
</comment>
<keyword evidence="2" id="KW-0963">Cytoplasm</keyword>
<dbReference type="PANTHER" id="PTHR33231">
    <property type="entry name" value="30S RIBOSOMAL PROTEIN"/>
    <property type="match status" value="1"/>
</dbReference>
<dbReference type="InterPro" id="IPR050574">
    <property type="entry name" value="HPF/YfiA_ribosome-assoc"/>
</dbReference>
<dbReference type="InterPro" id="IPR036567">
    <property type="entry name" value="RHF-like"/>
</dbReference>
<dbReference type="GO" id="GO:0043024">
    <property type="term" value="F:ribosomal small subunit binding"/>
    <property type="evidence" value="ECO:0007669"/>
    <property type="project" value="TreeGrafter"/>
</dbReference>
<dbReference type="Pfam" id="PF02482">
    <property type="entry name" value="Ribosomal_S30AE"/>
    <property type="match status" value="1"/>
</dbReference>
<gene>
    <name evidence="2" type="primary">hpf</name>
    <name evidence="5" type="ORF">HSCHL_0503</name>
</gene>
<dbReference type="InterPro" id="IPR038416">
    <property type="entry name" value="Ribosom_S30AE_C_sf"/>
</dbReference>
<evidence type="ECO:0000256" key="1">
    <source>
        <dbReference type="ARBA" id="ARBA00022845"/>
    </source>
</evidence>
<proteinExistence type="inferred from homology"/>
<name>A0A2T5GDF6_HYDSH</name>
<dbReference type="EMBL" id="PEBV01000005">
    <property type="protein sequence ID" value="PTQ54224.1"/>
    <property type="molecule type" value="Genomic_DNA"/>
</dbReference>
<protein>
    <recommendedName>
        <fullName evidence="2">Ribosome hibernation promoting factor</fullName>
        <shortName evidence="2">HPF</shortName>
    </recommendedName>
</protein>
<reference evidence="5 6" key="1">
    <citation type="submission" date="2017-08" db="EMBL/GenBank/DDBJ databases">
        <title>Burning lignite coal seam in the remote Altai Mountains harbors a hydrogen-driven thermophilic microbial community.</title>
        <authorList>
            <person name="Kadnikov V.V."/>
            <person name="Mardanov A.V."/>
            <person name="Ivasenko D."/>
            <person name="Beletsky A.V."/>
            <person name="Karnachuk O.V."/>
            <person name="Ravin N.V."/>
        </authorList>
    </citation>
    <scope>NUCLEOTIDE SEQUENCE [LARGE SCALE GENOMIC DNA]</scope>
    <source>
        <strain evidence="5">AL33</strain>
    </source>
</reference>
<dbReference type="Gene3D" id="3.30.160.100">
    <property type="entry name" value="Ribosome hibernation promotion factor-like"/>
    <property type="match status" value="1"/>
</dbReference>
<dbReference type="Proteomes" id="UP000244180">
    <property type="component" value="Unassembled WGS sequence"/>
</dbReference>
<feature type="region of interest" description="Disordered" evidence="3">
    <location>
        <begin position="1"/>
        <end position="31"/>
    </location>
</feature>
<comment type="function">
    <text evidence="2">Required for dimerization of active 70S ribosomes into 100S ribosomes in stationary phase; 100S ribosomes are translationally inactive and sometimes present during exponential growth.</text>
</comment>
<evidence type="ECO:0000313" key="6">
    <source>
        <dbReference type="Proteomes" id="UP000244180"/>
    </source>
</evidence>
<organism evidence="5 6">
    <name type="scientific">Hydrogenibacillus schlegelii</name>
    <name type="common">Bacillus schlegelii</name>
    <dbReference type="NCBI Taxonomy" id="1484"/>
    <lineage>
        <taxon>Bacteria</taxon>
        <taxon>Bacillati</taxon>
        <taxon>Bacillota</taxon>
        <taxon>Bacilli</taxon>
        <taxon>Bacillales</taxon>
        <taxon>Bacillales Family X. Incertae Sedis</taxon>
        <taxon>Hydrogenibacillus</taxon>
    </lineage>
</organism>
<keyword evidence="1 2" id="KW-0810">Translation regulation</keyword>
<evidence type="ECO:0000313" key="5">
    <source>
        <dbReference type="EMBL" id="PTQ54224.1"/>
    </source>
</evidence>
<dbReference type="GO" id="GO:0022627">
    <property type="term" value="C:cytosolic small ribosomal subunit"/>
    <property type="evidence" value="ECO:0007669"/>
    <property type="project" value="TreeGrafter"/>
</dbReference>
<accession>A0A2T5GDF6</accession>
<evidence type="ECO:0000259" key="4">
    <source>
        <dbReference type="Pfam" id="PF16321"/>
    </source>
</evidence>
<sequence length="271" mass="30604">MPHRKADASLSDRADAERANERRQRPIGAPSEARYGGRFLLAGASPGAFARPIRRMIFCRLTPPGGSRYTRSISEGARKRFRKGVLAMRFLIRGENVEVTEALRAYAEKRLGGMLEKYFAEDASLTVHVTMKVYRDGHRVEVTIPTPGLILRAEDKTGDMYAAVDNVAEKIARQIRKYKTRLHRKPRESDGLKGLFRETAEPSDVAPAEEAPRIVRVKRFALKPMAAEEAALQMELLGHTFYVFQNAETDRIGIVYKRRDGSYGLIEPEWA</sequence>
<dbReference type="PANTHER" id="PTHR33231:SF1">
    <property type="entry name" value="30S RIBOSOMAL PROTEIN"/>
    <property type="match status" value="1"/>
</dbReference>
<dbReference type="HAMAP" id="MF_00839">
    <property type="entry name" value="HPF"/>
    <property type="match status" value="1"/>
</dbReference>
<dbReference type="InterPro" id="IPR034694">
    <property type="entry name" value="HPF_long/plastid"/>
</dbReference>
<dbReference type="SUPFAM" id="SSF69754">
    <property type="entry name" value="Ribosome binding protein Y (YfiA homologue)"/>
    <property type="match status" value="1"/>
</dbReference>
<dbReference type="CDD" id="cd00552">
    <property type="entry name" value="RaiA"/>
    <property type="match status" value="1"/>
</dbReference>
<feature type="domain" description="Sigma 54 modulation/S30EA ribosomal protein C-terminal" evidence="4">
    <location>
        <begin position="209"/>
        <end position="265"/>
    </location>
</feature>
<feature type="compositionally biased region" description="Basic and acidic residues" evidence="3">
    <location>
        <begin position="1"/>
        <end position="24"/>
    </location>
</feature>
<comment type="subunit">
    <text evidence="2">Interacts with 100S ribosomes.</text>
</comment>
<dbReference type="NCBIfam" id="TIGR00741">
    <property type="entry name" value="yfiA"/>
    <property type="match status" value="1"/>
</dbReference>
<dbReference type="InterPro" id="IPR032528">
    <property type="entry name" value="Ribosom_S30AE_C"/>
</dbReference>
<dbReference type="Gene3D" id="3.30.505.50">
    <property type="entry name" value="Sigma 54 modulation/S30EA ribosomal protein, C-terminal domain"/>
    <property type="match status" value="1"/>
</dbReference>
<comment type="similarity">
    <text evidence="2">Belongs to the HPF/YfiA ribosome-associated protein family. Long HPF subfamily.</text>
</comment>
<dbReference type="GO" id="GO:0045900">
    <property type="term" value="P:negative regulation of translational elongation"/>
    <property type="evidence" value="ECO:0007669"/>
    <property type="project" value="TreeGrafter"/>
</dbReference>
<comment type="caution">
    <text evidence="5">The sequence shown here is derived from an EMBL/GenBank/DDBJ whole genome shotgun (WGS) entry which is preliminary data.</text>
</comment>